<dbReference type="SUPFAM" id="SSF53756">
    <property type="entry name" value="UDP-Glycosyltransferase/glycogen phosphorylase"/>
    <property type="match status" value="1"/>
</dbReference>
<dbReference type="STRING" id="59561.AQZ59_01079"/>
<dbReference type="Pfam" id="PF26337">
    <property type="entry name" value="Gtf3_C"/>
    <property type="match status" value="1"/>
</dbReference>
<dbReference type="OrthoDB" id="9813214at2"/>
<dbReference type="AlphaFoldDB" id="A0A0W1KKB3"/>
<dbReference type="InterPro" id="IPR058592">
    <property type="entry name" value="Gtf3_C"/>
</dbReference>
<proteinExistence type="predicted"/>
<keyword evidence="3" id="KW-1185">Reference proteome</keyword>
<gene>
    <name evidence="2" type="ORF">AQZ59_01079</name>
</gene>
<evidence type="ECO:0000259" key="1">
    <source>
        <dbReference type="Pfam" id="PF26337"/>
    </source>
</evidence>
<organism evidence="2 3">
    <name type="scientific">Trueperella bernardiae</name>
    <dbReference type="NCBI Taxonomy" id="59561"/>
    <lineage>
        <taxon>Bacteria</taxon>
        <taxon>Bacillati</taxon>
        <taxon>Actinomycetota</taxon>
        <taxon>Actinomycetes</taxon>
        <taxon>Actinomycetales</taxon>
        <taxon>Actinomycetaceae</taxon>
        <taxon>Trueperella</taxon>
    </lineage>
</organism>
<feature type="domain" description="Glucosyltransferase 3-like C-terminal" evidence="1">
    <location>
        <begin position="251"/>
        <end position="360"/>
    </location>
</feature>
<dbReference type="Gene3D" id="3.40.50.2000">
    <property type="entry name" value="Glycogen Phosphorylase B"/>
    <property type="match status" value="1"/>
</dbReference>
<reference evidence="2 3" key="1">
    <citation type="submission" date="2015-11" db="EMBL/GenBank/DDBJ databases">
        <title>Draft Genome Sequence of the Type Strain Trueperella bernardiae LCDC 89-0504T, Isolated from Blood Culture.</title>
        <authorList>
            <person name="Bernier A.-M."/>
            <person name="Bernard K."/>
        </authorList>
    </citation>
    <scope>NUCLEOTIDE SEQUENCE [LARGE SCALE GENOMIC DNA]</scope>
    <source>
        <strain evidence="2 3">LCDC 89-0504</strain>
    </source>
</reference>
<protein>
    <recommendedName>
        <fullName evidence="1">Glucosyltransferase 3-like C-terminal domain-containing protein</fullName>
    </recommendedName>
</protein>
<evidence type="ECO:0000313" key="2">
    <source>
        <dbReference type="EMBL" id="KTF04103.1"/>
    </source>
</evidence>
<dbReference type="EMBL" id="LNIZ01000004">
    <property type="protein sequence ID" value="KTF04103.1"/>
    <property type="molecule type" value="Genomic_DNA"/>
</dbReference>
<dbReference type="PATRIC" id="fig|59561.3.peg.1069"/>
<comment type="caution">
    <text evidence="2">The sequence shown here is derived from an EMBL/GenBank/DDBJ whole genome shotgun (WGS) entry which is preliminary data.</text>
</comment>
<evidence type="ECO:0000313" key="3">
    <source>
        <dbReference type="Proteomes" id="UP000054404"/>
    </source>
</evidence>
<dbReference type="RefSeq" id="WP_062613636.1">
    <property type="nucleotide sequence ID" value="NZ_CAUPHE010000041.1"/>
</dbReference>
<accession>A0A0W1KKB3</accession>
<sequence>MTPRILVISFSKIASDARVLREISVVAKHGHVTTVGYGPKPAGSDEHLQLPDKAVSLPQTPLGVLKLALRMHKSVELDAPGTRAALALIGDRTFDLVIANDARALPLAFAVRGQAPVWADLHEWAPEERTHVTSWRLLVAPFMDYACKTYLPQTAAQSTVGEEIASLYRERYGVTPRLVRNMAPFADLEPSPMREDGVIRLVHSGGAVFGRNIEAMIAGAVDAGDKVTLDLYLIPANDGGAYLRKLKEIAGDNPRITFHGPVKPDELPATLNAYDVGIFWIPPFNTNARLTLPNKIFDFIQARLAVAVGPTVEMARLVERYGLGLVTEDFEHDTIVNAIQSLTREQVEQWKRASTACARELSFENESRTIDSIIGELLGGSEPA</sequence>
<dbReference type="Proteomes" id="UP000054404">
    <property type="component" value="Unassembled WGS sequence"/>
</dbReference>
<name>A0A0W1KKB3_9ACTO</name>